<organism evidence="2 3">
    <name type="scientific">Sporolactobacillus shoreae</name>
    <dbReference type="NCBI Taxonomy" id="1465501"/>
    <lineage>
        <taxon>Bacteria</taxon>
        <taxon>Bacillati</taxon>
        <taxon>Bacillota</taxon>
        <taxon>Bacilli</taxon>
        <taxon>Bacillales</taxon>
        <taxon>Sporolactobacillaceae</taxon>
        <taxon>Sporolactobacillus</taxon>
    </lineage>
</organism>
<name>A0A4Z0GR45_9BACL</name>
<evidence type="ECO:0000313" key="2">
    <source>
        <dbReference type="EMBL" id="TGA98598.1"/>
    </source>
</evidence>
<feature type="compositionally biased region" description="Basic and acidic residues" evidence="1">
    <location>
        <begin position="101"/>
        <end position="110"/>
    </location>
</feature>
<sequence length="426" mass="48505">MSSDFDNLQDNLPPEDYPADKRRDETPSFSIEEMQKFLEKNEKAEKELAAREEMDMTLPTKEHADEHTEAETEKKQSEQVHESKEEEQHATETRQAANAHAEQRREPSPHLEDLALKNLTSRHLLNVYRHFERHLERKIDQVKSQTLSEKDVKQLLDNHLKQVHDLLDQYFADREMPVQGKSWKSRLGDYKQGLGSRMESLKNQVDNRIRSLKAAPGRLKRALQDKVIDGFVSLNGRISAHADAAARRLALHRSVPKETLLPGDERIASAYKLNYQKAVFNDFVGGKYYKVNNSALAAGDTMFSPEARFQLRREALGTWLKQGPVLGHGRPEDRQAEQFRQYLIQRDAALEENGHTLSASPAKRQAFLDQDLGDCAPDVRVLREQIQEKGQQTPDRKAGPSYTLPPHSATRSSLGNSRAAAAEHVL</sequence>
<feature type="region of interest" description="Disordered" evidence="1">
    <location>
        <begin position="1"/>
        <end position="110"/>
    </location>
</feature>
<comment type="caution">
    <text evidence="2">The sequence shown here is derived from an EMBL/GenBank/DDBJ whole genome shotgun (WGS) entry which is preliminary data.</text>
</comment>
<dbReference type="Proteomes" id="UP000298347">
    <property type="component" value="Unassembled WGS sequence"/>
</dbReference>
<feature type="region of interest" description="Disordered" evidence="1">
    <location>
        <begin position="387"/>
        <end position="426"/>
    </location>
</feature>
<dbReference type="EMBL" id="SRJD01000006">
    <property type="protein sequence ID" value="TGA98598.1"/>
    <property type="molecule type" value="Genomic_DNA"/>
</dbReference>
<feature type="compositionally biased region" description="Polar residues" evidence="1">
    <location>
        <begin position="1"/>
        <end position="10"/>
    </location>
</feature>
<dbReference type="AlphaFoldDB" id="A0A4Z0GR45"/>
<reference evidence="2 3" key="1">
    <citation type="journal article" date="2015" name="Int. J. Syst. Evol. Microbiol.">
        <title>Sporolactobacillus shoreae sp. nov. and Sporolactobacillus spathodeae sp. nov., two spore-forming lactic acid bacteria isolated from tree barks in Thailand.</title>
        <authorList>
            <person name="Thamacharoensuk T."/>
            <person name="Kitahara M."/>
            <person name="Ohkuma M."/>
            <person name="Thongchul N."/>
            <person name="Tanasupawat S."/>
        </authorList>
    </citation>
    <scope>NUCLEOTIDE SEQUENCE [LARGE SCALE GENOMIC DNA]</scope>
    <source>
        <strain evidence="2 3">BK92</strain>
    </source>
</reference>
<feature type="compositionally biased region" description="Basic and acidic residues" evidence="1">
    <location>
        <begin position="33"/>
        <end position="92"/>
    </location>
</feature>
<evidence type="ECO:0000256" key="1">
    <source>
        <dbReference type="SAM" id="MobiDB-lite"/>
    </source>
</evidence>
<evidence type="ECO:0000313" key="3">
    <source>
        <dbReference type="Proteomes" id="UP000298347"/>
    </source>
</evidence>
<accession>A0A4Z0GR45</accession>
<dbReference type="RefSeq" id="WP_135348077.1">
    <property type="nucleotide sequence ID" value="NZ_SRJD01000006.1"/>
</dbReference>
<keyword evidence="3" id="KW-1185">Reference proteome</keyword>
<protein>
    <submittedName>
        <fullName evidence="2">Uncharacterized protein</fullName>
    </submittedName>
</protein>
<proteinExistence type="predicted"/>
<gene>
    <name evidence="2" type="ORF">E4665_06970</name>
</gene>